<name>A0A397TLK3_9GLOM</name>
<dbReference type="GO" id="GO:1901031">
    <property type="term" value="P:regulation of response to reactive oxygen species"/>
    <property type="evidence" value="ECO:0007669"/>
    <property type="project" value="InterPro"/>
</dbReference>
<keyword evidence="6" id="KW-1185">Reference proteome</keyword>
<dbReference type="PANTHER" id="PTHR12474">
    <property type="entry name" value="P53 REGULATED PA26 NUCLEAR PROTEIN SESTRIN"/>
    <property type="match status" value="1"/>
</dbReference>
<sequence>MTTSEQQQQVENNSNFAPSTLESLARAHRVFHVRAALFQGLSSEDPVERLNALEKITQLVKSWAKACYPSETAGSVSAGGQEVSEGININENIEIFMNSPWPDGSSGDLSRRNSADENSPDDTEKSEEENKEKLRLFILTMLRLSIDCPFSDVRSYFKKCLKRLRSMNVPVPTPINSSPSFYIAPEEIITLEWPSDYTNNTLTQSITRSITPSGCSSSCSSLSSSSSSFSEELPRIIQQPLTPSTPLCLASPPSSPVGRQPDEIIRKMLINTFSRLGRISHFYRVLAYFPSFMERYQESYNSIVRSPNGPISLNWRFYIGIMAASQYKCQYVVSKLTDDFLSHGGNRDWLQGLQHAPIKIRNLALLNSILAHQPWRLRVSHIGALIKGSQNPQDNWTIAEIVQVILIFSTFHSLSSYVLGCGIVPEYDSIGGNCEMLPPTSPIEESGGSIGILESGNISSDLASGLGVTLPEQSQESNNNKVIKESSNPIPIPKRPSLTLERSTDVEVTHTTQLIKRLNQRNKEDGKQINYASSVSSDSSYSFSKIPGFENVDEETFTDETDASSPFLFSQEFFSNISTTPLSQPTYNPPPTEDFSRFLDPSVEYRHEDFVVNCSEYSVFKLQDYCWETHGVVTVNNYLPGVGEILDQEFTEIRDLTDYRLFHSYKSSSNIDLDTKPLRQAIWYYVQRLSGLLKDDYDYRDINTFLNKKIKVFLKKVCCTPEEIRYNDWKVIGFRLREEEKCHVNLIAVEARKQAELVYGLSCVMRWDRGEV</sequence>
<evidence type="ECO:0000256" key="3">
    <source>
        <dbReference type="ARBA" id="ARBA00022490"/>
    </source>
</evidence>
<keyword evidence="3" id="KW-0963">Cytoplasm</keyword>
<evidence type="ECO:0000256" key="2">
    <source>
        <dbReference type="ARBA" id="ARBA00008350"/>
    </source>
</evidence>
<dbReference type="InterPro" id="IPR006730">
    <property type="entry name" value="Sestrin"/>
</dbReference>
<comment type="subcellular location">
    <subcellularLocation>
        <location evidence="1">Cytoplasm</location>
    </subcellularLocation>
</comment>
<dbReference type="GO" id="GO:0070728">
    <property type="term" value="F:L-leucine binding"/>
    <property type="evidence" value="ECO:0007669"/>
    <property type="project" value="TreeGrafter"/>
</dbReference>
<evidence type="ECO:0000256" key="1">
    <source>
        <dbReference type="ARBA" id="ARBA00004496"/>
    </source>
</evidence>
<reference evidence="5 6" key="1">
    <citation type="submission" date="2018-06" db="EMBL/GenBank/DDBJ databases">
        <title>Comparative genomics reveals the genomic features of Rhizophagus irregularis, R. cerebriforme, R. diaphanum and Gigaspora rosea, and their symbiotic lifestyle signature.</title>
        <authorList>
            <person name="Morin E."/>
            <person name="San Clemente H."/>
            <person name="Chen E.C.H."/>
            <person name="De La Providencia I."/>
            <person name="Hainaut M."/>
            <person name="Kuo A."/>
            <person name="Kohler A."/>
            <person name="Murat C."/>
            <person name="Tang N."/>
            <person name="Roy S."/>
            <person name="Loubradou J."/>
            <person name="Henrissat B."/>
            <person name="Grigoriev I.V."/>
            <person name="Corradi N."/>
            <person name="Roux C."/>
            <person name="Martin F.M."/>
        </authorList>
    </citation>
    <scope>NUCLEOTIDE SEQUENCE [LARGE SCALE GENOMIC DNA]</scope>
    <source>
        <strain evidence="5 6">DAOM 227022</strain>
    </source>
</reference>
<gene>
    <name evidence="5" type="ORF">C1645_747961</name>
</gene>
<dbReference type="GO" id="GO:0016239">
    <property type="term" value="P:positive regulation of macroautophagy"/>
    <property type="evidence" value="ECO:0007669"/>
    <property type="project" value="TreeGrafter"/>
</dbReference>
<dbReference type="AlphaFoldDB" id="A0A397TLK3"/>
<evidence type="ECO:0000313" key="5">
    <source>
        <dbReference type="EMBL" id="RIA99103.1"/>
    </source>
</evidence>
<feature type="region of interest" description="Disordered" evidence="4">
    <location>
        <begin position="471"/>
        <end position="497"/>
    </location>
</feature>
<dbReference type="GO" id="GO:0071233">
    <property type="term" value="P:cellular response to L-leucine"/>
    <property type="evidence" value="ECO:0007669"/>
    <property type="project" value="TreeGrafter"/>
</dbReference>
<organism evidence="5 6">
    <name type="scientific">Glomus cerebriforme</name>
    <dbReference type="NCBI Taxonomy" id="658196"/>
    <lineage>
        <taxon>Eukaryota</taxon>
        <taxon>Fungi</taxon>
        <taxon>Fungi incertae sedis</taxon>
        <taxon>Mucoromycota</taxon>
        <taxon>Glomeromycotina</taxon>
        <taxon>Glomeromycetes</taxon>
        <taxon>Glomerales</taxon>
        <taxon>Glomeraceae</taxon>
        <taxon>Glomus</taxon>
    </lineage>
</organism>
<dbReference type="STRING" id="658196.A0A397TLK3"/>
<comment type="caution">
    <text evidence="5">The sequence shown here is derived from an EMBL/GenBank/DDBJ whole genome shotgun (WGS) entry which is preliminary data.</text>
</comment>
<dbReference type="GO" id="GO:1990253">
    <property type="term" value="P:cellular response to leucine starvation"/>
    <property type="evidence" value="ECO:0007669"/>
    <property type="project" value="TreeGrafter"/>
</dbReference>
<dbReference type="GO" id="GO:1904262">
    <property type="term" value="P:negative regulation of TORC1 signaling"/>
    <property type="evidence" value="ECO:0007669"/>
    <property type="project" value="TreeGrafter"/>
</dbReference>
<proteinExistence type="inferred from homology"/>
<dbReference type="GO" id="GO:0005634">
    <property type="term" value="C:nucleus"/>
    <property type="evidence" value="ECO:0007669"/>
    <property type="project" value="InterPro"/>
</dbReference>
<feature type="region of interest" description="Disordered" evidence="4">
    <location>
        <begin position="101"/>
        <end position="129"/>
    </location>
</feature>
<dbReference type="InterPro" id="IPR029032">
    <property type="entry name" value="AhpD-like"/>
</dbReference>
<dbReference type="OrthoDB" id="337464at2759"/>
<dbReference type="GO" id="GO:0005737">
    <property type="term" value="C:cytoplasm"/>
    <property type="evidence" value="ECO:0007669"/>
    <property type="project" value="UniProtKB-SubCell"/>
</dbReference>
<dbReference type="PANTHER" id="PTHR12474:SF0">
    <property type="entry name" value="SESTRIN HOMOLOG"/>
    <property type="match status" value="1"/>
</dbReference>
<dbReference type="EMBL" id="QKYT01000007">
    <property type="protein sequence ID" value="RIA99103.1"/>
    <property type="molecule type" value="Genomic_DNA"/>
</dbReference>
<dbReference type="Proteomes" id="UP000265703">
    <property type="component" value="Unassembled WGS sequence"/>
</dbReference>
<dbReference type="Pfam" id="PF04636">
    <property type="entry name" value="PA26"/>
    <property type="match status" value="1"/>
</dbReference>
<feature type="compositionally biased region" description="Acidic residues" evidence="4">
    <location>
        <begin position="118"/>
        <end position="127"/>
    </location>
</feature>
<dbReference type="GO" id="GO:0016684">
    <property type="term" value="F:oxidoreductase activity, acting on peroxide as acceptor"/>
    <property type="evidence" value="ECO:0007669"/>
    <property type="project" value="TreeGrafter"/>
</dbReference>
<evidence type="ECO:0000313" key="6">
    <source>
        <dbReference type="Proteomes" id="UP000265703"/>
    </source>
</evidence>
<accession>A0A397TLK3</accession>
<evidence type="ECO:0000256" key="4">
    <source>
        <dbReference type="SAM" id="MobiDB-lite"/>
    </source>
</evidence>
<dbReference type="SUPFAM" id="SSF69118">
    <property type="entry name" value="AhpD-like"/>
    <property type="match status" value="1"/>
</dbReference>
<protein>
    <submittedName>
        <fullName evidence="5">PA26 p53-induced protein</fullName>
    </submittedName>
</protein>
<feature type="compositionally biased region" description="Polar residues" evidence="4">
    <location>
        <begin position="471"/>
        <end position="489"/>
    </location>
</feature>
<comment type="similarity">
    <text evidence="2">Belongs to the sestrin family.</text>
</comment>